<dbReference type="EMBL" id="QXMN01000001">
    <property type="protein sequence ID" value="RIX85334.1"/>
    <property type="molecule type" value="Genomic_DNA"/>
</dbReference>
<proteinExistence type="predicted"/>
<organism evidence="2 3">
    <name type="scientific">Acidovorax cavernicola</name>
    <dbReference type="NCBI Taxonomy" id="1675792"/>
    <lineage>
        <taxon>Bacteria</taxon>
        <taxon>Pseudomonadati</taxon>
        <taxon>Pseudomonadota</taxon>
        <taxon>Betaproteobacteria</taxon>
        <taxon>Burkholderiales</taxon>
        <taxon>Comamonadaceae</taxon>
        <taxon>Acidovorax</taxon>
    </lineage>
</organism>
<sequence>MSMALWEQILWSVFAVMMGGALLAGVAVVVTATREQRRYTQERRIGERMGPAGVATHGVVAQVRRSEHQLTSPGTHGQCMVALEFTLQMPPSSPVPTVVLRTLVDELLLPRLAVPGAVLHLMQDPAHPDVVSVDRQRTPLEVAPARS</sequence>
<accession>A0A9X8GY13</accession>
<dbReference type="AlphaFoldDB" id="A0A9X8GY13"/>
<keyword evidence="1" id="KW-0812">Transmembrane</keyword>
<evidence type="ECO:0000313" key="2">
    <source>
        <dbReference type="EMBL" id="RIX85334.1"/>
    </source>
</evidence>
<keyword evidence="1" id="KW-1133">Transmembrane helix</keyword>
<keyword evidence="1" id="KW-0472">Membrane</keyword>
<keyword evidence="3" id="KW-1185">Reference proteome</keyword>
<gene>
    <name evidence="2" type="ORF">D3H34_02040</name>
</gene>
<evidence type="ECO:0000256" key="1">
    <source>
        <dbReference type="SAM" id="Phobius"/>
    </source>
</evidence>
<feature type="transmembrane region" description="Helical" evidence="1">
    <location>
        <begin position="12"/>
        <end position="33"/>
    </location>
</feature>
<reference evidence="2 3" key="1">
    <citation type="submission" date="2018-09" db="EMBL/GenBank/DDBJ databases">
        <title>Acidovorax cavernicola nov. sp. isolated from Gruta de las Maravillas (Aracena, Spain).</title>
        <authorList>
            <person name="Jurado V."/>
            <person name="Gutierrez-Patricio S."/>
            <person name="Gonzalez-Pimentel J.L."/>
            <person name="Miller A.Z."/>
            <person name="Laiz L."/>
            <person name="Saiz-Jimenez C."/>
        </authorList>
    </citation>
    <scope>NUCLEOTIDE SEQUENCE [LARGE SCALE GENOMIC DNA]</scope>
    <source>
        <strain evidence="2 3">1011MAR4D40.2</strain>
    </source>
</reference>
<name>A0A9X8GY13_9BURK</name>
<evidence type="ECO:0000313" key="3">
    <source>
        <dbReference type="Proteomes" id="UP000265619"/>
    </source>
</evidence>
<comment type="caution">
    <text evidence="2">The sequence shown here is derived from an EMBL/GenBank/DDBJ whole genome shotgun (WGS) entry which is preliminary data.</text>
</comment>
<protein>
    <submittedName>
        <fullName evidence="2">Uncharacterized protein</fullName>
    </submittedName>
</protein>
<dbReference type="Proteomes" id="UP000265619">
    <property type="component" value="Unassembled WGS sequence"/>
</dbReference>